<keyword evidence="3" id="KW-0804">Transcription</keyword>
<dbReference type="Proteomes" id="UP000271678">
    <property type="component" value="Unassembled WGS sequence"/>
</dbReference>
<name>A0A3M9M7W6_9MICO</name>
<evidence type="ECO:0000256" key="3">
    <source>
        <dbReference type="ARBA" id="ARBA00023163"/>
    </source>
</evidence>
<evidence type="ECO:0000259" key="5">
    <source>
        <dbReference type="PROSITE" id="PS50977"/>
    </source>
</evidence>
<sequence>MTPPRRRLSPDERRGQLARAAIEVVATAGFPGATADAIAETAGVSKGLLWHYFDDRDALLEHAARETLVLLRRTVGSKIDLDGPVDEVIRDAIHRAATLPTTHPREVRALRDIALNLRAGDGSLRLGGGEYDETHRLQAEIFQRGVTEGTFRADLDPLPTAVLYQGLVDTMVGHLMDHPDVDAGLFADQVADLLLRGIASPA</sequence>
<dbReference type="EMBL" id="RJJQ01000010">
    <property type="protein sequence ID" value="RNI21664.1"/>
    <property type="molecule type" value="Genomic_DNA"/>
</dbReference>
<dbReference type="InterPro" id="IPR050109">
    <property type="entry name" value="HTH-type_TetR-like_transc_reg"/>
</dbReference>
<accession>A0A3M9M7W6</accession>
<dbReference type="SUPFAM" id="SSF46689">
    <property type="entry name" value="Homeodomain-like"/>
    <property type="match status" value="1"/>
</dbReference>
<feature type="DNA-binding region" description="H-T-H motif" evidence="4">
    <location>
        <begin position="34"/>
        <end position="53"/>
    </location>
</feature>
<keyword evidence="1" id="KW-0805">Transcription regulation</keyword>
<feature type="domain" description="HTH tetR-type" evidence="5">
    <location>
        <begin position="11"/>
        <end position="71"/>
    </location>
</feature>
<dbReference type="AlphaFoldDB" id="A0A3M9M7W6"/>
<gene>
    <name evidence="6" type="ORF">EFY87_10970</name>
</gene>
<dbReference type="GO" id="GO:0000976">
    <property type="term" value="F:transcription cis-regulatory region binding"/>
    <property type="evidence" value="ECO:0007669"/>
    <property type="project" value="TreeGrafter"/>
</dbReference>
<dbReference type="PANTHER" id="PTHR30055">
    <property type="entry name" value="HTH-TYPE TRANSCRIPTIONAL REGULATOR RUTR"/>
    <property type="match status" value="1"/>
</dbReference>
<organism evidence="6 7">
    <name type="scientific">Flexivirga caeni</name>
    <dbReference type="NCBI Taxonomy" id="2294115"/>
    <lineage>
        <taxon>Bacteria</taxon>
        <taxon>Bacillati</taxon>
        <taxon>Actinomycetota</taxon>
        <taxon>Actinomycetes</taxon>
        <taxon>Micrococcales</taxon>
        <taxon>Dermacoccaceae</taxon>
        <taxon>Flexivirga</taxon>
    </lineage>
</organism>
<evidence type="ECO:0000313" key="7">
    <source>
        <dbReference type="Proteomes" id="UP000271678"/>
    </source>
</evidence>
<dbReference type="PROSITE" id="PS50977">
    <property type="entry name" value="HTH_TETR_2"/>
    <property type="match status" value="1"/>
</dbReference>
<evidence type="ECO:0000256" key="2">
    <source>
        <dbReference type="ARBA" id="ARBA00023125"/>
    </source>
</evidence>
<comment type="caution">
    <text evidence="6">The sequence shown here is derived from an EMBL/GenBank/DDBJ whole genome shotgun (WGS) entry which is preliminary data.</text>
</comment>
<evidence type="ECO:0000256" key="4">
    <source>
        <dbReference type="PROSITE-ProRule" id="PRU00335"/>
    </source>
</evidence>
<keyword evidence="2 4" id="KW-0238">DNA-binding</keyword>
<dbReference type="PRINTS" id="PR00455">
    <property type="entry name" value="HTHTETR"/>
</dbReference>
<evidence type="ECO:0000256" key="1">
    <source>
        <dbReference type="ARBA" id="ARBA00023015"/>
    </source>
</evidence>
<dbReference type="Gene3D" id="1.10.10.60">
    <property type="entry name" value="Homeodomain-like"/>
    <property type="match status" value="1"/>
</dbReference>
<keyword evidence="7" id="KW-1185">Reference proteome</keyword>
<dbReference type="SUPFAM" id="SSF48498">
    <property type="entry name" value="Tetracyclin repressor-like, C-terminal domain"/>
    <property type="match status" value="1"/>
</dbReference>
<dbReference type="Gene3D" id="1.10.357.10">
    <property type="entry name" value="Tetracycline Repressor, domain 2"/>
    <property type="match status" value="1"/>
</dbReference>
<dbReference type="Pfam" id="PF00440">
    <property type="entry name" value="TetR_N"/>
    <property type="match status" value="1"/>
</dbReference>
<dbReference type="GO" id="GO:0003700">
    <property type="term" value="F:DNA-binding transcription factor activity"/>
    <property type="evidence" value="ECO:0007669"/>
    <property type="project" value="TreeGrafter"/>
</dbReference>
<proteinExistence type="predicted"/>
<dbReference type="InterPro" id="IPR001647">
    <property type="entry name" value="HTH_TetR"/>
</dbReference>
<dbReference type="InterPro" id="IPR036271">
    <property type="entry name" value="Tet_transcr_reg_TetR-rel_C_sf"/>
</dbReference>
<reference evidence="6 7" key="1">
    <citation type="submission" date="2018-11" db="EMBL/GenBank/DDBJ databases">
        <title>Draft genome of Simplicispira Flexivirga sp. BO-16.</title>
        <authorList>
            <person name="Im W.T."/>
        </authorList>
    </citation>
    <scope>NUCLEOTIDE SEQUENCE [LARGE SCALE GENOMIC DNA]</scope>
    <source>
        <strain evidence="6 7">BO-16</strain>
    </source>
</reference>
<protein>
    <submittedName>
        <fullName evidence="6">TetR/AcrR family transcriptional regulator</fullName>
    </submittedName>
</protein>
<dbReference type="PANTHER" id="PTHR30055:SF234">
    <property type="entry name" value="HTH-TYPE TRANSCRIPTIONAL REGULATOR BETI"/>
    <property type="match status" value="1"/>
</dbReference>
<evidence type="ECO:0000313" key="6">
    <source>
        <dbReference type="EMBL" id="RNI21664.1"/>
    </source>
</evidence>
<dbReference type="InterPro" id="IPR009057">
    <property type="entry name" value="Homeodomain-like_sf"/>
</dbReference>